<dbReference type="Pfam" id="PF11454">
    <property type="entry name" value="DUF3016"/>
    <property type="match status" value="1"/>
</dbReference>
<dbReference type="InterPro" id="IPR021557">
    <property type="entry name" value="DUF3016"/>
</dbReference>
<accession>A0A1S1N9X6</accession>
<evidence type="ECO:0000256" key="1">
    <source>
        <dbReference type="SAM" id="SignalP"/>
    </source>
</evidence>
<dbReference type="RefSeq" id="WP_070991101.1">
    <property type="nucleotide sequence ID" value="NZ_CBCSHD010000003.1"/>
</dbReference>
<dbReference type="EMBL" id="MNAN01000027">
    <property type="protein sequence ID" value="OHU96234.1"/>
    <property type="molecule type" value="Genomic_DNA"/>
</dbReference>
<feature type="chain" id="PRO_5010163905" description="DUF3016 domain-containing protein" evidence="1">
    <location>
        <begin position="20"/>
        <end position="162"/>
    </location>
</feature>
<keyword evidence="3" id="KW-1185">Reference proteome</keyword>
<evidence type="ECO:0008006" key="4">
    <source>
        <dbReference type="Google" id="ProtNLM"/>
    </source>
</evidence>
<proteinExistence type="predicted"/>
<dbReference type="STRING" id="327939.BIW53_06725"/>
<evidence type="ECO:0000313" key="2">
    <source>
        <dbReference type="EMBL" id="OHU96234.1"/>
    </source>
</evidence>
<dbReference type="AlphaFoldDB" id="A0A1S1N9X6"/>
<name>A0A1S1N9X6_9GAMM</name>
<organism evidence="2 3">
    <name type="scientific">Pseudoalteromonas byunsanensis</name>
    <dbReference type="NCBI Taxonomy" id="327939"/>
    <lineage>
        <taxon>Bacteria</taxon>
        <taxon>Pseudomonadati</taxon>
        <taxon>Pseudomonadota</taxon>
        <taxon>Gammaproteobacteria</taxon>
        <taxon>Alteromonadales</taxon>
        <taxon>Pseudoalteromonadaceae</taxon>
        <taxon>Pseudoalteromonas</taxon>
    </lineage>
</organism>
<protein>
    <recommendedName>
        <fullName evidence="4">DUF3016 domain-containing protein</fullName>
    </recommendedName>
</protein>
<reference evidence="2 3" key="1">
    <citation type="submission" date="2016-10" db="EMBL/GenBank/DDBJ databases">
        <title>Pseudoalteromonas amylolytica sp. nov., isolated from the surface seawater.</title>
        <authorList>
            <person name="Wu Y.-H."/>
            <person name="Cheng H."/>
            <person name="Jin X.-B."/>
            <person name="Wang C.-S."/>
            <person name="Xu X.-W."/>
        </authorList>
    </citation>
    <scope>NUCLEOTIDE SEQUENCE [LARGE SCALE GENOMIC DNA]</scope>
    <source>
        <strain evidence="2 3">JCM 12483</strain>
    </source>
</reference>
<dbReference type="OrthoDB" id="195620at2"/>
<comment type="caution">
    <text evidence="2">The sequence shown here is derived from an EMBL/GenBank/DDBJ whole genome shotgun (WGS) entry which is preliminary data.</text>
</comment>
<keyword evidence="1" id="KW-0732">Signal</keyword>
<dbReference type="Proteomes" id="UP000180253">
    <property type="component" value="Unassembled WGS sequence"/>
</dbReference>
<feature type="signal peptide" evidence="1">
    <location>
        <begin position="1"/>
        <end position="19"/>
    </location>
</feature>
<evidence type="ECO:0000313" key="3">
    <source>
        <dbReference type="Proteomes" id="UP000180253"/>
    </source>
</evidence>
<gene>
    <name evidence="2" type="ORF">BIW53_06725</name>
</gene>
<sequence>MNKLILMIVSIFSVYAVHAGEAQVTFKDFKDYRDVRPSNEARGSYHKRVAHQLEKHLAKLAEKMPEGYKLSITFDDIDLAGDVRFNIDDIRVVKPIYFPRLDISYSLVDNSGQQLVSESDVNLKDMGFMDRAKIGHEQTLYYEKRLLSEWFSEKVMSAVGSK</sequence>